<comment type="caution">
    <text evidence="1">The sequence shown here is derived from an EMBL/GenBank/DDBJ whole genome shotgun (WGS) entry which is preliminary data.</text>
</comment>
<protein>
    <submittedName>
        <fullName evidence="1">Uncharacterized protein</fullName>
    </submittedName>
</protein>
<name>A0ABN9AIW3_9NEOB</name>
<reference evidence="1" key="1">
    <citation type="submission" date="2023-05" db="EMBL/GenBank/DDBJ databases">
        <authorList>
            <person name="Stuckert A."/>
        </authorList>
    </citation>
    <scope>NUCLEOTIDE SEQUENCE</scope>
</reference>
<gene>
    <name evidence="1" type="ORF">SPARVUS_LOCUS923255</name>
</gene>
<accession>A0ABN9AIW3</accession>
<organism evidence="1 2">
    <name type="scientific">Staurois parvus</name>
    <dbReference type="NCBI Taxonomy" id="386267"/>
    <lineage>
        <taxon>Eukaryota</taxon>
        <taxon>Metazoa</taxon>
        <taxon>Chordata</taxon>
        <taxon>Craniata</taxon>
        <taxon>Vertebrata</taxon>
        <taxon>Euteleostomi</taxon>
        <taxon>Amphibia</taxon>
        <taxon>Batrachia</taxon>
        <taxon>Anura</taxon>
        <taxon>Neobatrachia</taxon>
        <taxon>Ranoidea</taxon>
        <taxon>Ranidae</taxon>
        <taxon>Staurois</taxon>
    </lineage>
</organism>
<dbReference type="Proteomes" id="UP001162483">
    <property type="component" value="Unassembled WGS sequence"/>
</dbReference>
<proteinExistence type="predicted"/>
<keyword evidence="2" id="KW-1185">Reference proteome</keyword>
<evidence type="ECO:0000313" key="2">
    <source>
        <dbReference type="Proteomes" id="UP001162483"/>
    </source>
</evidence>
<sequence length="61" mass="7246">MLLARLPVQRHPLILWTVLRHPLILWTVLTHPLILWTVLRHHQIMDSPEAPFKKLGQSQVR</sequence>
<dbReference type="EMBL" id="CATNWA010000285">
    <property type="protein sequence ID" value="CAI9535833.1"/>
    <property type="molecule type" value="Genomic_DNA"/>
</dbReference>
<evidence type="ECO:0000313" key="1">
    <source>
        <dbReference type="EMBL" id="CAI9535833.1"/>
    </source>
</evidence>